<evidence type="ECO:0000256" key="3">
    <source>
        <dbReference type="RuleBase" id="RU003707"/>
    </source>
</evidence>
<dbReference type="PANTHER" id="PTHR11941">
    <property type="entry name" value="ENOYL-COA HYDRATASE-RELATED"/>
    <property type="match status" value="1"/>
</dbReference>
<dbReference type="GO" id="GO:0006635">
    <property type="term" value="P:fatty acid beta-oxidation"/>
    <property type="evidence" value="ECO:0007669"/>
    <property type="project" value="TreeGrafter"/>
</dbReference>
<evidence type="ECO:0000256" key="2">
    <source>
        <dbReference type="ARBA" id="ARBA00023239"/>
    </source>
</evidence>
<dbReference type="EMBL" id="SHKL01000001">
    <property type="protein sequence ID" value="RZT86713.1"/>
    <property type="molecule type" value="Genomic_DNA"/>
</dbReference>
<proteinExistence type="inferred from homology"/>
<dbReference type="Gene3D" id="1.10.12.10">
    <property type="entry name" value="Lyase 2-enoyl-coa Hydratase, Chain A, domain 2"/>
    <property type="match status" value="1"/>
</dbReference>
<evidence type="ECO:0000256" key="1">
    <source>
        <dbReference type="ARBA" id="ARBA00005254"/>
    </source>
</evidence>
<evidence type="ECO:0000313" key="5">
    <source>
        <dbReference type="Proteomes" id="UP000291591"/>
    </source>
</evidence>
<dbReference type="InterPro" id="IPR029045">
    <property type="entry name" value="ClpP/crotonase-like_dom_sf"/>
</dbReference>
<dbReference type="InterPro" id="IPR014748">
    <property type="entry name" value="Enoyl-CoA_hydra_C"/>
</dbReference>
<comment type="similarity">
    <text evidence="1 3">Belongs to the enoyl-CoA hydratase/isomerase family.</text>
</comment>
<dbReference type="CDD" id="cd06558">
    <property type="entry name" value="crotonase-like"/>
    <property type="match status" value="1"/>
</dbReference>
<dbReference type="InterPro" id="IPR018376">
    <property type="entry name" value="Enoyl-CoA_hyd/isom_CS"/>
</dbReference>
<reference evidence="4 5" key="1">
    <citation type="submission" date="2019-02" db="EMBL/GenBank/DDBJ databases">
        <title>Sequencing the genomes of 1000 actinobacteria strains.</title>
        <authorList>
            <person name="Klenk H.-P."/>
        </authorList>
    </citation>
    <scope>NUCLEOTIDE SEQUENCE [LARGE SCALE GENOMIC DNA]</scope>
    <source>
        <strain evidence="4 5">DSM 45779</strain>
    </source>
</reference>
<dbReference type="PANTHER" id="PTHR11941:SF130">
    <property type="entry name" value="ENOYL-COA HYDRATASE ECHA12-RELATED"/>
    <property type="match status" value="1"/>
</dbReference>
<protein>
    <submittedName>
        <fullName evidence="4">Enoyl-CoA hydratase/carnithine racemase</fullName>
    </submittedName>
</protein>
<comment type="caution">
    <text evidence="4">The sequence shown here is derived from an EMBL/GenBank/DDBJ whole genome shotgun (WGS) entry which is preliminary data.</text>
</comment>
<gene>
    <name evidence="4" type="ORF">EV383_3610</name>
</gene>
<dbReference type="PROSITE" id="PS00166">
    <property type="entry name" value="ENOYL_COA_HYDRATASE"/>
    <property type="match status" value="1"/>
</dbReference>
<keyword evidence="5" id="KW-1185">Reference proteome</keyword>
<accession>A0A4Q7V268</accession>
<sequence length="271" mass="28452">MTTFTPPALDTLTLEMRDDGVAVLTLNRPDRANSQTVAMFTEYETAGYALRDSGARALVIRGAGEKAFCAGFDLAEIEVITRMGVREFLAFQELAAGGFTALRNLPFPVVAAVHGPAAGGGMSLALAADIRLAAPTAKFACSFVKVGLSAGELGTSWNLSRLVGPGRAAEIAFTGRTVGADEAERIGLVHRVVPSETLFDEVFALATAIAANSPAGVRMSKRALQSNQEVGSYAAALELENRGQALMTRGADMPEALAAFRGRRPPHVTGR</sequence>
<dbReference type="Gene3D" id="3.90.226.10">
    <property type="entry name" value="2-enoyl-CoA Hydratase, Chain A, domain 1"/>
    <property type="match status" value="1"/>
</dbReference>
<dbReference type="InterPro" id="IPR001753">
    <property type="entry name" value="Enoyl-CoA_hydra/iso"/>
</dbReference>
<dbReference type="RefSeq" id="WP_130290968.1">
    <property type="nucleotide sequence ID" value="NZ_SHKL01000001.1"/>
</dbReference>
<dbReference type="SUPFAM" id="SSF52096">
    <property type="entry name" value="ClpP/crotonase"/>
    <property type="match status" value="1"/>
</dbReference>
<dbReference type="Proteomes" id="UP000291591">
    <property type="component" value="Unassembled WGS sequence"/>
</dbReference>
<organism evidence="4 5">
    <name type="scientific">Pseudonocardia sediminis</name>
    <dbReference type="NCBI Taxonomy" id="1397368"/>
    <lineage>
        <taxon>Bacteria</taxon>
        <taxon>Bacillati</taxon>
        <taxon>Actinomycetota</taxon>
        <taxon>Actinomycetes</taxon>
        <taxon>Pseudonocardiales</taxon>
        <taxon>Pseudonocardiaceae</taxon>
        <taxon>Pseudonocardia</taxon>
    </lineage>
</organism>
<dbReference type="GO" id="GO:0016829">
    <property type="term" value="F:lyase activity"/>
    <property type="evidence" value="ECO:0007669"/>
    <property type="project" value="UniProtKB-KW"/>
</dbReference>
<dbReference type="Pfam" id="PF00378">
    <property type="entry name" value="ECH_1"/>
    <property type="match status" value="1"/>
</dbReference>
<dbReference type="AlphaFoldDB" id="A0A4Q7V268"/>
<evidence type="ECO:0000313" key="4">
    <source>
        <dbReference type="EMBL" id="RZT86713.1"/>
    </source>
</evidence>
<dbReference type="OrthoDB" id="9777711at2"/>
<name>A0A4Q7V268_PSEST</name>
<keyword evidence="2" id="KW-0456">Lyase</keyword>